<organism evidence="14 15">
    <name type="scientific">Extremus antarcticus</name>
    <dbReference type="NCBI Taxonomy" id="702011"/>
    <lineage>
        <taxon>Eukaryota</taxon>
        <taxon>Fungi</taxon>
        <taxon>Dikarya</taxon>
        <taxon>Ascomycota</taxon>
        <taxon>Pezizomycotina</taxon>
        <taxon>Dothideomycetes</taxon>
        <taxon>Dothideomycetidae</taxon>
        <taxon>Mycosphaerellales</taxon>
        <taxon>Extremaceae</taxon>
        <taxon>Extremus</taxon>
    </lineage>
</organism>
<comment type="subcellular location">
    <subcellularLocation>
        <location evidence="1 11">Nucleus</location>
        <location evidence="1 11">Nucleolus</location>
    </subcellularLocation>
</comment>
<feature type="compositionally biased region" description="Basic and acidic residues" evidence="12">
    <location>
        <begin position="896"/>
        <end position="905"/>
    </location>
</feature>
<feature type="region of interest" description="Disordered" evidence="12">
    <location>
        <begin position="879"/>
        <end position="905"/>
    </location>
</feature>
<evidence type="ECO:0000256" key="6">
    <source>
        <dbReference type="ARBA" id="ARBA00022552"/>
    </source>
</evidence>
<dbReference type="InterPro" id="IPR012954">
    <property type="entry name" value="BP28_C_dom"/>
</dbReference>
<evidence type="ECO:0000256" key="7">
    <source>
        <dbReference type="ARBA" id="ARBA00023242"/>
    </source>
</evidence>
<dbReference type="GO" id="GO:0032040">
    <property type="term" value="C:small-subunit processome"/>
    <property type="evidence" value="ECO:0007669"/>
    <property type="project" value="TreeGrafter"/>
</dbReference>
<dbReference type="GO" id="GO:0000462">
    <property type="term" value="P:maturation of SSU-rRNA from tricistronic rRNA transcript (SSU-rRNA, 5.8S rRNA, LSU-rRNA)"/>
    <property type="evidence" value="ECO:0007669"/>
    <property type="project" value="TreeGrafter"/>
</dbReference>
<proteinExistence type="inferred from homology"/>
<dbReference type="GO" id="GO:0045943">
    <property type="term" value="P:positive regulation of transcription by RNA polymerase I"/>
    <property type="evidence" value="ECO:0007669"/>
    <property type="project" value="TreeGrafter"/>
</dbReference>
<dbReference type="GO" id="GO:0034455">
    <property type="term" value="C:t-UTP complex"/>
    <property type="evidence" value="ECO:0007669"/>
    <property type="project" value="TreeGrafter"/>
</dbReference>
<dbReference type="PANTHER" id="PTHR13457:SF1">
    <property type="entry name" value="HEAT REPEAT-CONTAINING PROTEIN 1"/>
    <property type="match status" value="1"/>
</dbReference>
<dbReference type="PROSITE" id="PS50077">
    <property type="entry name" value="HEAT_REPEAT"/>
    <property type="match status" value="1"/>
</dbReference>
<sequence length="1778" mass="194331">MATVLQQQLATIAANSTHQLDLKAQKSRHSQSLLFEPRDAASQSFDTLYQICIEGFDELCQLDARFLPYERSIFAASSKNVDRTQMTKRENEELDGVVRSFLGLLQGRLLLKPAIKCLEWLVRRFRVQEHNTEALLLAVLPFYTTDMFAAVMSIVSDRLPPTFRWLHPYVASLQCPPRSAILSAISSNSAFFAAFNSWLIDVVKARNQSAILLGFWASIIAQAVNGMIDATASGRDAIRKQREEDLVLRILPVLQSTLIMKGIPELYLGACMVMTILVTKARLEDRVLDAMMEAVVGAWTEHTMDEGLACLSVIAEEKEALELSNPVARALSKDKQIAQRLTGLGQAQRVSKVAAGVVAGAVRLAIKSQDSEKLQVAEDVLMSALTTKEHNIQVLQKLITSLAGLKESDGNGELSRAVSRLLEQFAQTEQNVALVEQAARAAKVDLQSLRLPLLISTGEAVNDHESMDVDQPETKEARDDTQDNFHLVLSELPHLPDGVESFLDPSMPFDIFRQYTAAFESSSSSMRYKQQLFELSAFATADASDRTRVVSLLARVWTTRSVYAATRHFALQTCATELKGILSQTDGVATDGLLPYLLAALADENAKVRKAAAALCRSIGTTSPSNKEERAVFLAATRTYGVSKFEPPQLSDDDTHCFLVNHILPVLEDCVLDSAFITRALADILDDGTVGSATGASHGRKELKKALRADLSDLLAAHAVVTPVVPVQLTLFKVLNHVGKSALHARKVLLLPFARTWMTKTHEDVKAACDNDGVVMEDIESAVLGSMTHRNTDEVQFLKDVASGVAGSRASLVPLACVQLRQVFPLLHSMQAELADFLLHLAQGDDAIGDAPALALETLRALSLPTDVLVHLADNLPNANGLEDQPSSAKRRRHSRSEDNRPQIVDDGKIQAAVRHITLVLELVESSKPATHPLLLRPLFHALRELNHYKSMIGSDLAYLHQMLLGSLLSIVDGLNASQQPQSSAIDHADIRTDLIVECVRTTRSTQVHNIALLLVSSLAAWAPELVLHSVMPLFTFMSSTVLRQSDDYSAHVADETVSRIVPPLAASLKKKGKEVVRGAAELLLSFVAAFEHIPLHRRLALFELLVKTLGEQDVLFAVLAMLVERYASDTRIAGFVVELLNRFDAITRLRAMNQYLDLITDGLKTKRGLSDVLLGLNEKKAEQAQDSLEALLEGGSTLLQNRTLSKDLAADLANGDEESTNQIRTLYASLLEHAMQLTHALGANPDLKDPAESLLRATLGLLPTSDFIQSSAQLMQSGSDATRQQVFRSLESRAQQAHRGDTAAQTIFTNVLPNCAVYVRRDQSVATRHAAIACMDVISERFGKTDRGAVLAAADHIAGDAALRSDVVQLRVISLLAMASMVELLGDEAIGLLPPVLETAIAYLEHCLAQEVTDQQLMTAAFSLLSSIVGTLSWMLVGDKLDRVLKIASRAGTTDSVDAGDSITIHDFCILAAKKIAPAELFGAIDRSWTDVTLQAGIGHHSKATVTKNAQVLFAILLQAFDLRAEFADNGEHNVEEDTSLADTIAMEVTLKLNDATFRPFFMGLVDWSHATHDAYRGAYRLISVYHFWLTLSEQLKSLVTGYASFLLDSAGAILRQSSGATGPQQQLIKVVLQALSSSFRHDQDDFWQAPSHFDAVADPLLSQLEQTTNIEASSLVVSAVTDLASAASSPEHLKSINTKLMAFMKHADADVRLSTVKCERAVTERLGLEWLTLLPEMLPAISELLEDDDAAVERETLKWVREIEEVTGESLEGMLA</sequence>
<dbReference type="Pfam" id="PF23243">
    <property type="entry name" value="HEAT_HEATR1"/>
    <property type="match status" value="1"/>
</dbReference>
<dbReference type="GO" id="GO:0030686">
    <property type="term" value="C:90S preribosome"/>
    <property type="evidence" value="ECO:0007669"/>
    <property type="project" value="TreeGrafter"/>
</dbReference>
<dbReference type="InterPro" id="IPR021133">
    <property type="entry name" value="HEAT_type_2"/>
</dbReference>
<dbReference type="EMBL" id="JAWDJX010000003">
    <property type="protein sequence ID" value="KAK3057656.1"/>
    <property type="molecule type" value="Genomic_DNA"/>
</dbReference>
<comment type="similarity">
    <text evidence="2 11">Belongs to the HEATR1/UTP10 family.</text>
</comment>
<evidence type="ECO:0000256" key="9">
    <source>
        <dbReference type="ARBA" id="ARBA00025076"/>
    </source>
</evidence>
<dbReference type="InterPro" id="IPR056473">
    <property type="entry name" value="HEAT_Utp10/HEAT1"/>
</dbReference>
<gene>
    <name evidence="14" type="primary">UTP10</name>
    <name evidence="14" type="ORF">LTR09_001840</name>
</gene>
<evidence type="ECO:0000256" key="2">
    <source>
        <dbReference type="ARBA" id="ARBA00010559"/>
    </source>
</evidence>
<dbReference type="GO" id="GO:0030515">
    <property type="term" value="F:snoRNA binding"/>
    <property type="evidence" value="ECO:0007669"/>
    <property type="project" value="TreeGrafter"/>
</dbReference>
<keyword evidence="15" id="KW-1185">Reference proteome</keyword>
<dbReference type="InterPro" id="IPR011989">
    <property type="entry name" value="ARM-like"/>
</dbReference>
<evidence type="ECO:0000259" key="13">
    <source>
        <dbReference type="SMART" id="SM01036"/>
    </source>
</evidence>
<evidence type="ECO:0000313" key="14">
    <source>
        <dbReference type="EMBL" id="KAK3057656.1"/>
    </source>
</evidence>
<dbReference type="Gene3D" id="1.25.10.10">
    <property type="entry name" value="Leucine-rich Repeat Variant"/>
    <property type="match status" value="1"/>
</dbReference>
<evidence type="ECO:0000256" key="8">
    <source>
        <dbReference type="ARBA" id="ARBA00023274"/>
    </source>
</evidence>
<evidence type="ECO:0000256" key="11">
    <source>
        <dbReference type="RuleBase" id="RU367065"/>
    </source>
</evidence>
<feature type="repeat" description="HEAT" evidence="10">
    <location>
        <begin position="593"/>
        <end position="630"/>
    </location>
</feature>
<keyword evidence="8 11" id="KW-0687">Ribonucleoprotein</keyword>
<protein>
    <recommendedName>
        <fullName evidence="4 11">U3 small nucleolar RNA-associated protein 10</fullName>
    </recommendedName>
</protein>
<dbReference type="Pfam" id="PF12397">
    <property type="entry name" value="U3snoRNP10"/>
    <property type="match status" value="1"/>
</dbReference>
<accession>A0AAJ0GHJ3</accession>
<evidence type="ECO:0000256" key="1">
    <source>
        <dbReference type="ARBA" id="ARBA00004604"/>
    </source>
</evidence>
<comment type="subunit">
    <text evidence="3 11">Component of the ribosomal small subunit (SSU) processome.</text>
</comment>
<comment type="function">
    <text evidence="9">Involved in nucleolar processing of pre-18S ribosomal RNA. Involved in ribosome biosynthesis.</text>
</comment>
<evidence type="ECO:0000313" key="15">
    <source>
        <dbReference type="Proteomes" id="UP001271007"/>
    </source>
</evidence>
<name>A0AAJ0GHJ3_9PEZI</name>
<dbReference type="InterPro" id="IPR040191">
    <property type="entry name" value="UTP10"/>
</dbReference>
<dbReference type="PANTHER" id="PTHR13457">
    <property type="entry name" value="BAP28"/>
    <property type="match status" value="1"/>
</dbReference>
<reference evidence="14" key="1">
    <citation type="submission" date="2023-04" db="EMBL/GenBank/DDBJ databases">
        <title>Black Yeasts Isolated from many extreme environments.</title>
        <authorList>
            <person name="Coleine C."/>
            <person name="Stajich J.E."/>
            <person name="Selbmann L."/>
        </authorList>
    </citation>
    <scope>NUCLEOTIDE SEQUENCE</scope>
    <source>
        <strain evidence="14">CCFEE 5312</strain>
    </source>
</reference>
<comment type="caution">
    <text evidence="14">The sequence shown here is derived from an EMBL/GenBank/DDBJ whole genome shotgun (WGS) entry which is preliminary data.</text>
</comment>
<dbReference type="Pfam" id="PF08146">
    <property type="entry name" value="BP28CT"/>
    <property type="match status" value="1"/>
</dbReference>
<feature type="domain" description="BP28 C-terminal" evidence="13">
    <location>
        <begin position="1504"/>
        <end position="1648"/>
    </location>
</feature>
<dbReference type="Proteomes" id="UP001271007">
    <property type="component" value="Unassembled WGS sequence"/>
</dbReference>
<evidence type="ECO:0000256" key="5">
    <source>
        <dbReference type="ARBA" id="ARBA00022517"/>
    </source>
</evidence>
<evidence type="ECO:0000256" key="4">
    <source>
        <dbReference type="ARBA" id="ARBA00015399"/>
    </source>
</evidence>
<dbReference type="SUPFAM" id="SSF48371">
    <property type="entry name" value="ARM repeat"/>
    <property type="match status" value="1"/>
</dbReference>
<keyword evidence="5 11" id="KW-0690">Ribosome biogenesis</keyword>
<evidence type="ECO:0000256" key="12">
    <source>
        <dbReference type="SAM" id="MobiDB-lite"/>
    </source>
</evidence>
<evidence type="ECO:0000256" key="3">
    <source>
        <dbReference type="ARBA" id="ARBA00011399"/>
    </source>
</evidence>
<evidence type="ECO:0000256" key="10">
    <source>
        <dbReference type="PROSITE-ProRule" id="PRU00103"/>
    </source>
</evidence>
<dbReference type="InterPro" id="IPR016024">
    <property type="entry name" value="ARM-type_fold"/>
</dbReference>
<dbReference type="InterPro" id="IPR022125">
    <property type="entry name" value="U3snoRNP10_N"/>
</dbReference>
<keyword evidence="7 11" id="KW-0539">Nucleus</keyword>
<dbReference type="SMART" id="SM01036">
    <property type="entry name" value="BP28CT"/>
    <property type="match status" value="1"/>
</dbReference>
<keyword evidence="6 11" id="KW-0698">rRNA processing</keyword>